<sequence length="399" mass="45647">KTHVKLPHDESASVKSDHGASQSQRPISIQSISLDHDRKACERVVNILPRKRGTRPFKHWKIPHSAAGSIFVPSCLSASSRVFRKKLRQIRKARKAKKKEEKRDAIFPDKSDKPFRNTLILTNQFSKPLPPSYSRHIISKLKVPRAEPHPVPKLPKSPYYTQELTLPRSKSQTLLSPVPSSSSILPEPRWSERPPRPFAKVSRLVLNIATLPAARTLPTPVLPRRPPRQMVIALIRTARKVDPEAHVLRGEGFKTNAATRYETVMAMSSLAIITCQLYGRNALNLKILQLKNLQVLKLRNNPIREIPFEIQQLKYLRNFSIAFNLIKELPVGLFNLAYLEELDISYNEIYNIPNEIQRLRYPQSSSYTENDLPPPKDVLVMRVMKDLVFSFVSVTEFNT</sequence>
<dbReference type="SUPFAM" id="SSF52058">
    <property type="entry name" value="L domain-like"/>
    <property type="match status" value="1"/>
</dbReference>
<dbReference type="Pfam" id="PF00560">
    <property type="entry name" value="LRR_1"/>
    <property type="match status" value="2"/>
</dbReference>
<gene>
    <name evidence="4" type="ORF">LTLLF_102915</name>
</gene>
<evidence type="ECO:0000256" key="2">
    <source>
        <dbReference type="ARBA" id="ARBA00022737"/>
    </source>
</evidence>
<dbReference type="PROSITE" id="PS51450">
    <property type="entry name" value="LRR"/>
    <property type="match status" value="2"/>
</dbReference>
<proteinExistence type="predicted"/>
<dbReference type="GO" id="GO:0005737">
    <property type="term" value="C:cytoplasm"/>
    <property type="evidence" value="ECO:0007669"/>
    <property type="project" value="TreeGrafter"/>
</dbReference>
<dbReference type="EMBL" id="JAATJU010011258">
    <property type="protein sequence ID" value="KAH0518459.1"/>
    <property type="molecule type" value="Genomic_DNA"/>
</dbReference>
<keyword evidence="2" id="KW-0677">Repeat</keyword>
<reference evidence="4" key="1">
    <citation type="submission" date="2020-03" db="EMBL/GenBank/DDBJ databases">
        <title>Studies in the Genomics of Life Span.</title>
        <authorList>
            <person name="Glass D."/>
        </authorList>
    </citation>
    <scope>NUCLEOTIDE SEQUENCE</scope>
    <source>
        <strain evidence="4">LTLLF</strain>
        <tissue evidence="4">Muscle</tissue>
    </source>
</reference>
<dbReference type="AlphaFoldDB" id="A0A8J6GWU1"/>
<dbReference type="PANTHER" id="PTHR48051:SF1">
    <property type="entry name" value="RAS SUPPRESSOR PROTEIN 1"/>
    <property type="match status" value="1"/>
</dbReference>
<keyword evidence="1" id="KW-0433">Leucine-rich repeat</keyword>
<feature type="region of interest" description="Disordered" evidence="3">
    <location>
        <begin position="1"/>
        <end position="29"/>
    </location>
</feature>
<evidence type="ECO:0000313" key="4">
    <source>
        <dbReference type="EMBL" id="KAH0518459.1"/>
    </source>
</evidence>
<organism evidence="4 5">
    <name type="scientific">Microtus ochrogaster</name>
    <name type="common">Prairie vole</name>
    <dbReference type="NCBI Taxonomy" id="79684"/>
    <lineage>
        <taxon>Eukaryota</taxon>
        <taxon>Metazoa</taxon>
        <taxon>Chordata</taxon>
        <taxon>Craniata</taxon>
        <taxon>Vertebrata</taxon>
        <taxon>Euteleostomi</taxon>
        <taxon>Mammalia</taxon>
        <taxon>Eutheria</taxon>
        <taxon>Euarchontoglires</taxon>
        <taxon>Glires</taxon>
        <taxon>Rodentia</taxon>
        <taxon>Myomorpha</taxon>
        <taxon>Muroidea</taxon>
        <taxon>Cricetidae</taxon>
        <taxon>Arvicolinae</taxon>
        <taxon>Microtus</taxon>
    </lineage>
</organism>
<feature type="region of interest" description="Disordered" evidence="3">
    <location>
        <begin position="170"/>
        <end position="191"/>
    </location>
</feature>
<feature type="non-terminal residue" evidence="4">
    <location>
        <position position="1"/>
    </location>
</feature>
<dbReference type="InterPro" id="IPR050216">
    <property type="entry name" value="LRR_domain-containing"/>
</dbReference>
<name>A0A8J6GWU1_MICOH</name>
<evidence type="ECO:0000256" key="3">
    <source>
        <dbReference type="SAM" id="MobiDB-lite"/>
    </source>
</evidence>
<evidence type="ECO:0000256" key="1">
    <source>
        <dbReference type="ARBA" id="ARBA00022614"/>
    </source>
</evidence>
<dbReference type="InterPro" id="IPR032675">
    <property type="entry name" value="LRR_dom_sf"/>
</dbReference>
<dbReference type="Proteomes" id="UP000710432">
    <property type="component" value="Unassembled WGS sequence"/>
</dbReference>
<feature type="compositionally biased region" description="Low complexity" evidence="3">
    <location>
        <begin position="174"/>
        <end position="188"/>
    </location>
</feature>
<accession>A0A8J6GWU1</accession>
<comment type="caution">
    <text evidence="4">The sequence shown here is derived from an EMBL/GenBank/DDBJ whole genome shotgun (WGS) entry which is preliminary data.</text>
</comment>
<protein>
    <submittedName>
        <fullName evidence="4">Leucine-rich repeat-containing protein 63</fullName>
    </submittedName>
</protein>
<dbReference type="Gene3D" id="3.80.10.10">
    <property type="entry name" value="Ribonuclease Inhibitor"/>
    <property type="match status" value="1"/>
</dbReference>
<dbReference type="InterPro" id="IPR001611">
    <property type="entry name" value="Leu-rich_rpt"/>
</dbReference>
<dbReference type="PANTHER" id="PTHR48051">
    <property type="match status" value="1"/>
</dbReference>
<feature type="compositionally biased region" description="Basic and acidic residues" evidence="3">
    <location>
        <begin position="1"/>
        <end position="18"/>
    </location>
</feature>
<evidence type="ECO:0000313" key="5">
    <source>
        <dbReference type="Proteomes" id="UP000710432"/>
    </source>
</evidence>